<comment type="similarity">
    <text evidence="2">Belongs to the auxin efflux carrier (TC 2.A.69) family.</text>
</comment>
<evidence type="ECO:0000256" key="6">
    <source>
        <dbReference type="ARBA" id="ARBA00022989"/>
    </source>
</evidence>
<dbReference type="AlphaFoldDB" id="A0A645IZ95"/>
<comment type="subcellular location">
    <subcellularLocation>
        <location evidence="1">Cell membrane</location>
        <topology evidence="1">Multi-pass membrane protein</topology>
    </subcellularLocation>
</comment>
<dbReference type="PANTHER" id="PTHR36838">
    <property type="entry name" value="AUXIN EFFLUX CARRIER FAMILY PROTEIN"/>
    <property type="match status" value="1"/>
</dbReference>
<keyword evidence="6 8" id="KW-1133">Transmembrane helix</keyword>
<evidence type="ECO:0000256" key="5">
    <source>
        <dbReference type="ARBA" id="ARBA00022692"/>
    </source>
</evidence>
<feature type="transmembrane region" description="Helical" evidence="8">
    <location>
        <begin position="84"/>
        <end position="102"/>
    </location>
</feature>
<evidence type="ECO:0000256" key="3">
    <source>
        <dbReference type="ARBA" id="ARBA00022448"/>
    </source>
</evidence>
<evidence type="ECO:0000256" key="7">
    <source>
        <dbReference type="ARBA" id="ARBA00023136"/>
    </source>
</evidence>
<dbReference type="Pfam" id="PF03547">
    <property type="entry name" value="Mem_trans"/>
    <property type="match status" value="1"/>
</dbReference>
<evidence type="ECO:0000256" key="1">
    <source>
        <dbReference type="ARBA" id="ARBA00004651"/>
    </source>
</evidence>
<keyword evidence="3" id="KW-0813">Transport</keyword>
<proteinExistence type="inferred from homology"/>
<keyword evidence="5 8" id="KW-0812">Transmembrane</keyword>
<keyword evidence="7 8" id="KW-0472">Membrane</keyword>
<name>A0A645IZ95_9ZZZZ</name>
<evidence type="ECO:0000313" key="9">
    <source>
        <dbReference type="EMBL" id="MPN56182.1"/>
    </source>
</evidence>
<feature type="transmembrane region" description="Helical" evidence="8">
    <location>
        <begin position="57"/>
        <end position="77"/>
    </location>
</feature>
<dbReference type="GO" id="GO:0005886">
    <property type="term" value="C:plasma membrane"/>
    <property type="evidence" value="ECO:0007669"/>
    <property type="project" value="UniProtKB-SubCell"/>
</dbReference>
<sequence length="143" mass="15340">MIVATLLALSLLILHIQIPDLLYSVVKDVANLTTTTAFISLGVSLDLGQTLSNRRTLILVVLARMVLIPLIFMPISIALGFRDGALCALMIFFAAPTAVSSYPMAVSMGADGPLAGQLVCTTTVVSIFTIFCWTFFLRTLGLM</sequence>
<reference evidence="9" key="1">
    <citation type="submission" date="2019-08" db="EMBL/GenBank/DDBJ databases">
        <authorList>
            <person name="Kucharzyk K."/>
            <person name="Murdoch R.W."/>
            <person name="Higgins S."/>
            <person name="Loffler F."/>
        </authorList>
    </citation>
    <scope>NUCLEOTIDE SEQUENCE</scope>
</reference>
<evidence type="ECO:0008006" key="10">
    <source>
        <dbReference type="Google" id="ProtNLM"/>
    </source>
</evidence>
<dbReference type="PANTHER" id="PTHR36838:SF4">
    <property type="entry name" value="AUXIN EFFLUX CARRIER FAMILY PROTEIN"/>
    <property type="match status" value="1"/>
</dbReference>
<comment type="caution">
    <text evidence="9">The sequence shown here is derived from an EMBL/GenBank/DDBJ whole genome shotgun (WGS) entry which is preliminary data.</text>
</comment>
<dbReference type="InterPro" id="IPR004776">
    <property type="entry name" value="Mem_transp_PIN-like"/>
</dbReference>
<dbReference type="Gene3D" id="1.20.1530.20">
    <property type="match status" value="1"/>
</dbReference>
<keyword evidence="4" id="KW-1003">Cell membrane</keyword>
<evidence type="ECO:0000256" key="4">
    <source>
        <dbReference type="ARBA" id="ARBA00022475"/>
    </source>
</evidence>
<evidence type="ECO:0000256" key="8">
    <source>
        <dbReference type="SAM" id="Phobius"/>
    </source>
</evidence>
<gene>
    <name evidence="9" type="ORF">SDC9_203868</name>
</gene>
<dbReference type="InterPro" id="IPR038770">
    <property type="entry name" value="Na+/solute_symporter_sf"/>
</dbReference>
<organism evidence="9">
    <name type="scientific">bioreactor metagenome</name>
    <dbReference type="NCBI Taxonomy" id="1076179"/>
    <lineage>
        <taxon>unclassified sequences</taxon>
        <taxon>metagenomes</taxon>
        <taxon>ecological metagenomes</taxon>
    </lineage>
</organism>
<feature type="transmembrane region" description="Helical" evidence="8">
    <location>
        <begin position="114"/>
        <end position="137"/>
    </location>
</feature>
<protein>
    <recommendedName>
        <fullName evidence="10">Membrane transport protein</fullName>
    </recommendedName>
</protein>
<dbReference type="GO" id="GO:0055085">
    <property type="term" value="P:transmembrane transport"/>
    <property type="evidence" value="ECO:0007669"/>
    <property type="project" value="InterPro"/>
</dbReference>
<accession>A0A645IZ95</accession>
<evidence type="ECO:0000256" key="2">
    <source>
        <dbReference type="ARBA" id="ARBA00010145"/>
    </source>
</evidence>
<dbReference type="EMBL" id="VSSQ01126225">
    <property type="protein sequence ID" value="MPN56182.1"/>
    <property type="molecule type" value="Genomic_DNA"/>
</dbReference>